<evidence type="ECO:0000313" key="2">
    <source>
        <dbReference type="Proteomes" id="UP000050836"/>
    </source>
</evidence>
<dbReference type="PROSITE" id="PS00409">
    <property type="entry name" value="PROKAR_NTER_METHYL"/>
    <property type="match status" value="1"/>
</dbReference>
<organism evidence="1 2">
    <name type="scientific">Stenotrophomonas pictorum JCM 9942</name>
    <dbReference type="NCBI Taxonomy" id="1236960"/>
    <lineage>
        <taxon>Bacteria</taxon>
        <taxon>Pseudomonadati</taxon>
        <taxon>Pseudomonadota</taxon>
        <taxon>Gammaproteobacteria</taxon>
        <taxon>Lysobacterales</taxon>
        <taxon>Lysobacteraceae</taxon>
        <taxon>Stenotrophomonas</taxon>
    </lineage>
</organism>
<gene>
    <name evidence="1" type="ORF">ARC78_10200</name>
</gene>
<reference evidence="1 2" key="1">
    <citation type="submission" date="2015-10" db="EMBL/GenBank/DDBJ databases">
        <title>Genome sequencing and analysis of members of genus Stenotrophomonas.</title>
        <authorList>
            <person name="Patil P.P."/>
            <person name="Midha S."/>
            <person name="Patil P.B."/>
        </authorList>
    </citation>
    <scope>NUCLEOTIDE SEQUENCE [LARGE SCALE GENOMIC DNA]</scope>
    <source>
        <strain evidence="1 2">JCM 9942</strain>
    </source>
</reference>
<comment type="caution">
    <text evidence="1">The sequence shown here is derived from an EMBL/GenBank/DDBJ whole genome shotgun (WGS) entry which is preliminary data.</text>
</comment>
<name>A0A0R0AJT2_9GAMM</name>
<dbReference type="Proteomes" id="UP000050836">
    <property type="component" value="Unassembled WGS sequence"/>
</dbReference>
<dbReference type="RefSeq" id="WP_057506102.1">
    <property type="nucleotide sequence ID" value="NZ_LLXS01000021.1"/>
</dbReference>
<proteinExistence type="predicted"/>
<dbReference type="EMBL" id="LLXS01000021">
    <property type="protein sequence ID" value="KRG42042.1"/>
    <property type="molecule type" value="Genomic_DNA"/>
</dbReference>
<protein>
    <submittedName>
        <fullName evidence="1">General secretion pathway protein GspJ</fullName>
    </submittedName>
</protein>
<sequence>MRSRSRAMGGFTLIEILLATVLLAAGMALAFAAVRSTLAVSTRGETIASGNERMRAVDGFLRRRLSAAMPLAIGAVDPETGTAPVFIGDARHLQFVAEVPDYLGRGGPYLHELEVQDDGQALRLTVSLTLLQAGTRIEEQPVRGAELLVDGLKAVRLRYRGRDPRTGALMDWQEQWATPARLPVLVSIEIIPQQGPAWPPLLVAPPQYGRAGGWR</sequence>
<dbReference type="InterPro" id="IPR012902">
    <property type="entry name" value="N_methyl_site"/>
</dbReference>
<dbReference type="AlphaFoldDB" id="A0A0R0AJT2"/>
<evidence type="ECO:0000313" key="1">
    <source>
        <dbReference type="EMBL" id="KRG42042.1"/>
    </source>
</evidence>
<keyword evidence="2" id="KW-1185">Reference proteome</keyword>
<accession>A0A0R0AJT2</accession>